<comment type="caution">
    <text evidence="3">The sequence shown here is derived from an EMBL/GenBank/DDBJ whole genome shotgun (WGS) entry which is preliminary data.</text>
</comment>
<gene>
    <name evidence="3" type="ORF">ABUK86_32400</name>
</gene>
<evidence type="ECO:0000313" key="3">
    <source>
        <dbReference type="EMBL" id="MES0838505.1"/>
    </source>
</evidence>
<keyword evidence="2" id="KW-0597">Phosphoprotein</keyword>
<evidence type="ECO:0000256" key="2">
    <source>
        <dbReference type="ARBA" id="ARBA00022553"/>
    </source>
</evidence>
<dbReference type="Proteomes" id="UP001432401">
    <property type="component" value="Unassembled WGS sequence"/>
</dbReference>
<proteinExistence type="predicted"/>
<evidence type="ECO:0000313" key="4">
    <source>
        <dbReference type="Proteomes" id="UP001432401"/>
    </source>
</evidence>
<keyword evidence="1" id="KW-0596">Phosphopantetheine</keyword>
<dbReference type="Gene3D" id="3.30.300.30">
    <property type="match status" value="1"/>
</dbReference>
<evidence type="ECO:0000256" key="1">
    <source>
        <dbReference type="ARBA" id="ARBA00022450"/>
    </source>
</evidence>
<dbReference type="InterPro" id="IPR045851">
    <property type="entry name" value="AMP-bd_C_sf"/>
</dbReference>
<protein>
    <submittedName>
        <fullName evidence="3">Thioester reductase</fullName>
    </submittedName>
</protein>
<sequence length="74" mass="7854">HEDAGGERRLVGYAVPAAGRVLDADDIRSRTESMLPAYMVPLVVLLDTFPLTPNGKVDRAALPVPEVVAVASRA</sequence>
<reference evidence="3 4" key="1">
    <citation type="submission" date="2024-06" db="EMBL/GenBank/DDBJ databases">
        <authorList>
            <person name="Bataeva Y.V."/>
            <person name="Grigorian L.N."/>
            <person name="Solomentsev V.I."/>
        </authorList>
    </citation>
    <scope>NUCLEOTIDE SEQUENCE [LARGE SCALE GENOMIC DNA]</scope>
    <source>
        <strain evidence="4">SCPM-O-B-12605 (RCAM04882)</strain>
    </source>
</reference>
<feature type="non-terminal residue" evidence="3">
    <location>
        <position position="1"/>
    </location>
</feature>
<feature type="non-terminal residue" evidence="3">
    <location>
        <position position="74"/>
    </location>
</feature>
<dbReference type="SUPFAM" id="SSF56801">
    <property type="entry name" value="Acetyl-CoA synthetase-like"/>
    <property type="match status" value="1"/>
</dbReference>
<name>A0ABV2A568_9ACTN</name>
<dbReference type="PANTHER" id="PTHR44845:SF6">
    <property type="entry name" value="BETA-ALANINE-ACTIVATING ENZYME"/>
    <property type="match status" value="1"/>
</dbReference>
<accession>A0ABV2A568</accession>
<dbReference type="PANTHER" id="PTHR44845">
    <property type="entry name" value="CARRIER DOMAIN-CONTAINING PROTEIN"/>
    <property type="match status" value="1"/>
</dbReference>
<organism evidence="3 4">
    <name type="scientific">Nocardiopsis tropica</name>
    <dbReference type="NCBI Taxonomy" id="109330"/>
    <lineage>
        <taxon>Bacteria</taxon>
        <taxon>Bacillati</taxon>
        <taxon>Actinomycetota</taxon>
        <taxon>Actinomycetes</taxon>
        <taxon>Streptosporangiales</taxon>
        <taxon>Nocardiopsidaceae</taxon>
        <taxon>Nocardiopsis</taxon>
    </lineage>
</organism>
<keyword evidence="4" id="KW-1185">Reference proteome</keyword>
<dbReference type="EMBL" id="JBEQNB010000076">
    <property type="protein sequence ID" value="MES0838505.1"/>
    <property type="molecule type" value="Genomic_DNA"/>
</dbReference>